<dbReference type="Gene3D" id="3.40.50.620">
    <property type="entry name" value="HUPs"/>
    <property type="match status" value="1"/>
</dbReference>
<feature type="transmembrane region" description="Helical" evidence="1">
    <location>
        <begin position="37"/>
        <end position="55"/>
    </location>
</feature>
<evidence type="ECO:0000259" key="2">
    <source>
        <dbReference type="Pfam" id="PF02698"/>
    </source>
</evidence>
<dbReference type="InterPro" id="IPR003848">
    <property type="entry name" value="DUF218"/>
</dbReference>
<dbReference type="InterPro" id="IPR014729">
    <property type="entry name" value="Rossmann-like_a/b/a_fold"/>
</dbReference>
<dbReference type="RefSeq" id="WP_315624177.1">
    <property type="nucleotide sequence ID" value="NZ_JAUHMF010000001.1"/>
</dbReference>
<evidence type="ECO:0000313" key="3">
    <source>
        <dbReference type="EMBL" id="MDT8897518.1"/>
    </source>
</evidence>
<dbReference type="PANTHER" id="PTHR30336:SF4">
    <property type="entry name" value="ENVELOPE BIOGENESIS FACTOR ELYC"/>
    <property type="match status" value="1"/>
</dbReference>
<organism evidence="3 4">
    <name type="scientific">Thermanaerothrix solaris</name>
    <dbReference type="NCBI Taxonomy" id="3058434"/>
    <lineage>
        <taxon>Bacteria</taxon>
        <taxon>Bacillati</taxon>
        <taxon>Chloroflexota</taxon>
        <taxon>Anaerolineae</taxon>
        <taxon>Anaerolineales</taxon>
        <taxon>Anaerolineaceae</taxon>
        <taxon>Thermanaerothrix</taxon>
    </lineage>
</organism>
<reference evidence="3 4" key="1">
    <citation type="submission" date="2023-07" db="EMBL/GenBank/DDBJ databases">
        <title>Novel species of Thermanaerothrix with wide hydrolytic capabilities.</title>
        <authorList>
            <person name="Zayulina K.S."/>
            <person name="Podosokorskaya O.A."/>
            <person name="Elcheninov A.G."/>
        </authorList>
    </citation>
    <scope>NUCLEOTIDE SEQUENCE [LARGE SCALE GENOMIC DNA]</scope>
    <source>
        <strain evidence="3 4">4228-RoL</strain>
    </source>
</reference>
<feature type="transmembrane region" description="Helical" evidence="1">
    <location>
        <begin position="12"/>
        <end position="30"/>
    </location>
</feature>
<keyword evidence="1" id="KW-0812">Transmembrane</keyword>
<keyword evidence="1" id="KW-1133">Transmembrane helix</keyword>
<gene>
    <name evidence="3" type="ORF">QYE77_04500</name>
</gene>
<dbReference type="CDD" id="cd06259">
    <property type="entry name" value="YdcF-like"/>
    <property type="match status" value="1"/>
</dbReference>
<comment type="caution">
    <text evidence="3">The sequence shown here is derived from an EMBL/GenBank/DDBJ whole genome shotgun (WGS) entry which is preliminary data.</text>
</comment>
<dbReference type="Proteomes" id="UP001254165">
    <property type="component" value="Unassembled WGS sequence"/>
</dbReference>
<protein>
    <submittedName>
        <fullName evidence="3">YdcF family protein</fullName>
    </submittedName>
</protein>
<dbReference type="Pfam" id="PF02698">
    <property type="entry name" value="DUF218"/>
    <property type="match status" value="1"/>
</dbReference>
<evidence type="ECO:0000256" key="1">
    <source>
        <dbReference type="SAM" id="Phobius"/>
    </source>
</evidence>
<proteinExistence type="predicted"/>
<feature type="domain" description="DUF218" evidence="2">
    <location>
        <begin position="76"/>
        <end position="253"/>
    </location>
</feature>
<dbReference type="PROSITE" id="PS51257">
    <property type="entry name" value="PROKAR_LIPOPROTEIN"/>
    <property type="match status" value="1"/>
</dbReference>
<dbReference type="InterPro" id="IPR051599">
    <property type="entry name" value="Cell_Envelope_Assoc"/>
</dbReference>
<sequence length="263" mass="29412">MFVFLSKFLPLFVYPLGLACVLLILALIRSSTRIRSYLISGALILLWLGGNRWVAYSLARSLEWRYLPPDEIPPAEAIVVLGGGTEAPSYPRLFVEVNGAGDRVIFAARLYKQGKAPFILLSGGYITWLSQRGSTPAEEMADLLTLIGIPSEALWLQPHSQNTHEDAVFSAEILRQKGVHRIILVTSAQHMPRSVALFKHQGFEVIPAPTDFNVTENTWRDLWRFDPPSLLINLLPTADNLGLTTSSLKEYLGLLIYRLQGWL</sequence>
<keyword evidence="1" id="KW-0472">Membrane</keyword>
<dbReference type="PANTHER" id="PTHR30336">
    <property type="entry name" value="INNER MEMBRANE PROTEIN, PROBABLE PERMEASE"/>
    <property type="match status" value="1"/>
</dbReference>
<keyword evidence="4" id="KW-1185">Reference proteome</keyword>
<name>A0ABU3NKZ2_9CHLR</name>
<dbReference type="EMBL" id="JAUHMF010000001">
    <property type="protein sequence ID" value="MDT8897518.1"/>
    <property type="molecule type" value="Genomic_DNA"/>
</dbReference>
<accession>A0ABU3NKZ2</accession>
<evidence type="ECO:0000313" key="4">
    <source>
        <dbReference type="Proteomes" id="UP001254165"/>
    </source>
</evidence>